<comment type="caution">
    <text evidence="1">The sequence shown here is derived from an EMBL/GenBank/DDBJ whole genome shotgun (WGS) entry which is preliminary data.</text>
</comment>
<reference evidence="1" key="1">
    <citation type="submission" date="2021-06" db="EMBL/GenBank/DDBJ databases">
        <authorList>
            <person name="Kallberg Y."/>
            <person name="Tangrot J."/>
            <person name="Rosling A."/>
        </authorList>
    </citation>
    <scope>NUCLEOTIDE SEQUENCE</scope>
    <source>
        <strain evidence="1">87-6 pot B 2015</strain>
    </source>
</reference>
<organism evidence="1 2">
    <name type="scientific">Funneliformis mosseae</name>
    <name type="common">Endomycorrhizal fungus</name>
    <name type="synonym">Glomus mosseae</name>
    <dbReference type="NCBI Taxonomy" id="27381"/>
    <lineage>
        <taxon>Eukaryota</taxon>
        <taxon>Fungi</taxon>
        <taxon>Fungi incertae sedis</taxon>
        <taxon>Mucoromycota</taxon>
        <taxon>Glomeromycotina</taxon>
        <taxon>Glomeromycetes</taxon>
        <taxon>Glomerales</taxon>
        <taxon>Glomeraceae</taxon>
        <taxon>Funneliformis</taxon>
    </lineage>
</organism>
<dbReference type="AlphaFoldDB" id="A0A9N9I8B3"/>
<gene>
    <name evidence="1" type="ORF">FMOSSE_LOCUS15265</name>
</gene>
<proteinExistence type="predicted"/>
<protein>
    <submittedName>
        <fullName evidence="1">8560_t:CDS:1</fullName>
    </submittedName>
</protein>
<keyword evidence="2" id="KW-1185">Reference proteome</keyword>
<feature type="non-terminal residue" evidence="1">
    <location>
        <position position="1"/>
    </location>
</feature>
<evidence type="ECO:0000313" key="2">
    <source>
        <dbReference type="Proteomes" id="UP000789375"/>
    </source>
</evidence>
<dbReference type="EMBL" id="CAJVPP010014699">
    <property type="protein sequence ID" value="CAG8724934.1"/>
    <property type="molecule type" value="Genomic_DNA"/>
</dbReference>
<accession>A0A9N9I8B3</accession>
<evidence type="ECO:0000313" key="1">
    <source>
        <dbReference type="EMBL" id="CAG8724934.1"/>
    </source>
</evidence>
<feature type="non-terminal residue" evidence="1">
    <location>
        <position position="661"/>
    </location>
</feature>
<name>A0A9N9I8B3_FUNMO</name>
<sequence length="661" mass="77035">TLLGGKLFITYSTLVTKEDIEFLKYLLFWAYENAKDQKNNENPFGKFSDLNYLPRVETSVGEKLNTLDKLVGWMNKLYREEKFEIISYSDLIPITQLKNNTKSGKAFDEIISGVNNFKNKLSLTDWIGDSDYFNLTRFVKDFHLLHGLVMNKREISIGKRIAINLIKIPEVSLDKKSYFEIIKPSTKLEDLLIFNNIFSIKEISAFPFIKMGDFDNLCIGNDSHLMVKCEQYEILINKDHIKPLKEFTAAIDKALDDMKPYKALQDIFNEYGNLFPQRIVLGRSLKITQSKPNINEKINLMPSIFKTLRPILNNLNISYLLTQKGNVIYVNESLLDWTQNINNNNNLEIIEYSDIISFYDILELKQKRKIDMILENNDFKIIMTGIATLQDLDNHNLEHYKRVNLQNLDQPLECNNYEVFGSIVTKNNLKTDDFSVIFSLYDVNGFSAMITTLKNTTNLDITECYILWMIIGNPSDLSIFSPKNREFQVNCTKEPITLDHENPFLRIQSPCRLSREYVIFVNANYRSTNYKPKNIIKLVGWSYNCIEFQIIESVYDDSKLNDSDPKIIIFDNDFDEQSLLDKDIFMNNDNITIDLCICILNSNYKSLKIDHEEKEFPLDSLAYILTEENFDEKLLMETNKNTIQNIILRPFIDDIQMIVSI</sequence>
<dbReference type="Proteomes" id="UP000789375">
    <property type="component" value="Unassembled WGS sequence"/>
</dbReference>